<feature type="compositionally biased region" description="Polar residues" evidence="1">
    <location>
        <begin position="47"/>
        <end position="57"/>
    </location>
</feature>
<gene>
    <name evidence="2" type="ORF">EHS24_000666</name>
</gene>
<evidence type="ECO:0000313" key="3">
    <source>
        <dbReference type="Proteomes" id="UP000279236"/>
    </source>
</evidence>
<proteinExistence type="predicted"/>
<feature type="region of interest" description="Disordered" evidence="1">
    <location>
        <begin position="1"/>
        <end position="145"/>
    </location>
</feature>
<feature type="compositionally biased region" description="Acidic residues" evidence="1">
    <location>
        <begin position="127"/>
        <end position="145"/>
    </location>
</feature>
<accession>A0A427YAF7</accession>
<dbReference type="Proteomes" id="UP000279236">
    <property type="component" value="Unassembled WGS sequence"/>
</dbReference>
<feature type="compositionally biased region" description="Low complexity" evidence="1">
    <location>
        <begin position="58"/>
        <end position="81"/>
    </location>
</feature>
<feature type="compositionally biased region" description="Basic and acidic residues" evidence="1">
    <location>
        <begin position="27"/>
        <end position="40"/>
    </location>
</feature>
<evidence type="ECO:0000256" key="1">
    <source>
        <dbReference type="SAM" id="MobiDB-lite"/>
    </source>
</evidence>
<dbReference type="AlphaFoldDB" id="A0A427YAF7"/>
<protein>
    <submittedName>
        <fullName evidence="2">Uncharacterized protein</fullName>
    </submittedName>
</protein>
<organism evidence="2 3">
    <name type="scientific">Apiotrichum porosum</name>
    <dbReference type="NCBI Taxonomy" id="105984"/>
    <lineage>
        <taxon>Eukaryota</taxon>
        <taxon>Fungi</taxon>
        <taxon>Dikarya</taxon>
        <taxon>Basidiomycota</taxon>
        <taxon>Agaricomycotina</taxon>
        <taxon>Tremellomycetes</taxon>
        <taxon>Trichosporonales</taxon>
        <taxon>Trichosporonaceae</taxon>
        <taxon>Apiotrichum</taxon>
    </lineage>
</organism>
<comment type="caution">
    <text evidence="2">The sequence shown here is derived from an EMBL/GenBank/DDBJ whole genome shotgun (WGS) entry which is preliminary data.</text>
</comment>
<name>A0A427YAF7_9TREE</name>
<sequence>MSSVDAAAEPEVEVKDAAPTLSTGTKRQADASHPANEKQATKRPRSGNDNGLTQDRPANSSAFSPAARAAEAAIARQQLSAQLPANAVAGPNPSTIAAQRSPDAAARPGPSTLAAQYFAEPLRMVPDSDDEDDEEDDDDIIYLGL</sequence>
<keyword evidence="3" id="KW-1185">Reference proteome</keyword>
<dbReference type="GeneID" id="39585209"/>
<reference evidence="2 3" key="1">
    <citation type="submission" date="2018-11" db="EMBL/GenBank/DDBJ databases">
        <title>Genome sequence of Apiotrichum porosum DSM 27194.</title>
        <authorList>
            <person name="Aliyu H."/>
            <person name="Gorte O."/>
            <person name="Ochsenreither K."/>
        </authorList>
    </citation>
    <scope>NUCLEOTIDE SEQUENCE [LARGE SCALE GENOMIC DNA]</scope>
    <source>
        <strain evidence="2 3">DSM 27194</strain>
    </source>
</reference>
<dbReference type="EMBL" id="RSCE01000001">
    <property type="protein sequence ID" value="RSH88139.1"/>
    <property type="molecule type" value="Genomic_DNA"/>
</dbReference>
<evidence type="ECO:0000313" key="2">
    <source>
        <dbReference type="EMBL" id="RSH88139.1"/>
    </source>
</evidence>
<dbReference type="RefSeq" id="XP_028480347.1">
    <property type="nucleotide sequence ID" value="XM_028616490.1"/>
</dbReference>